<reference evidence="2 3" key="1">
    <citation type="journal article" date="2016" name="Nat. Commun.">
        <title>Thousands of microbial genomes shed light on interconnected biogeochemical processes in an aquifer system.</title>
        <authorList>
            <person name="Anantharaman K."/>
            <person name="Brown C.T."/>
            <person name="Hug L.A."/>
            <person name="Sharon I."/>
            <person name="Castelle C.J."/>
            <person name="Probst A.J."/>
            <person name="Thomas B.C."/>
            <person name="Singh A."/>
            <person name="Wilkins M.J."/>
            <person name="Karaoz U."/>
            <person name="Brodie E.L."/>
            <person name="Williams K.H."/>
            <person name="Hubbard S.S."/>
            <person name="Banfield J.F."/>
        </authorList>
    </citation>
    <scope>NUCLEOTIDE SEQUENCE [LARGE SCALE GENOMIC DNA]</scope>
</reference>
<comment type="caution">
    <text evidence="2">The sequence shown here is derived from an EMBL/GenBank/DDBJ whole genome shotgun (WGS) entry which is preliminary data.</text>
</comment>
<proteinExistence type="predicted"/>
<organism evidence="2 3">
    <name type="scientific">Candidatus Magasanikbacteria bacterium RIFOXYC2_FULL_42_28</name>
    <dbReference type="NCBI Taxonomy" id="1798704"/>
    <lineage>
        <taxon>Bacteria</taxon>
        <taxon>Candidatus Magasanikiibacteriota</taxon>
    </lineage>
</organism>
<protein>
    <submittedName>
        <fullName evidence="2">Uncharacterized protein</fullName>
    </submittedName>
</protein>
<keyword evidence="1" id="KW-0472">Membrane</keyword>
<evidence type="ECO:0000313" key="2">
    <source>
        <dbReference type="EMBL" id="OGH87477.1"/>
    </source>
</evidence>
<keyword evidence="1" id="KW-1133">Transmembrane helix</keyword>
<gene>
    <name evidence="2" type="ORF">A3J93_03010</name>
</gene>
<evidence type="ECO:0000313" key="3">
    <source>
        <dbReference type="Proteomes" id="UP000177907"/>
    </source>
</evidence>
<keyword evidence="1" id="KW-0812">Transmembrane</keyword>
<accession>A0A1F6NU88</accession>
<dbReference type="Proteomes" id="UP000177907">
    <property type="component" value="Unassembled WGS sequence"/>
</dbReference>
<feature type="transmembrane region" description="Helical" evidence="1">
    <location>
        <begin position="84"/>
        <end position="101"/>
    </location>
</feature>
<dbReference type="AlphaFoldDB" id="A0A1F6NU88"/>
<evidence type="ECO:0000256" key="1">
    <source>
        <dbReference type="SAM" id="Phobius"/>
    </source>
</evidence>
<sequence>MGAAPAFSKALHLPPASAVLQEQGFVAEANDELLGSRHLALPLVQEDRVAAAGDDHGADDLYLHAPPHFSLANFSPPLQAERMAMVRAMMGLLLLFMLAYLQNGPRRAVCQPDSGSAYPQGGHATSL</sequence>
<name>A0A1F6NU88_9BACT</name>
<dbReference type="EMBL" id="MFQZ01000010">
    <property type="protein sequence ID" value="OGH87477.1"/>
    <property type="molecule type" value="Genomic_DNA"/>
</dbReference>